<dbReference type="CDD" id="cd00038">
    <property type="entry name" value="CAP_ED"/>
    <property type="match status" value="1"/>
</dbReference>
<dbReference type="InterPro" id="IPR000595">
    <property type="entry name" value="cNMP-bd_dom"/>
</dbReference>
<gene>
    <name evidence="3" type="ORF">J1M35_19250</name>
</gene>
<feature type="region of interest" description="Disordered" evidence="1">
    <location>
        <begin position="186"/>
        <end position="208"/>
    </location>
</feature>
<name>A0A975CHE5_9BURK</name>
<dbReference type="Pfam" id="PF00027">
    <property type="entry name" value="cNMP_binding"/>
    <property type="match status" value="1"/>
</dbReference>
<dbReference type="Proteomes" id="UP000663903">
    <property type="component" value="Chromosome"/>
</dbReference>
<dbReference type="SUPFAM" id="SSF51206">
    <property type="entry name" value="cAMP-binding domain-like"/>
    <property type="match status" value="1"/>
</dbReference>
<dbReference type="EMBL" id="CP071796">
    <property type="protein sequence ID" value="QTD45131.1"/>
    <property type="molecule type" value="Genomic_DNA"/>
</dbReference>
<dbReference type="InterPro" id="IPR018490">
    <property type="entry name" value="cNMP-bd_dom_sf"/>
</dbReference>
<protein>
    <submittedName>
        <fullName evidence="3">Crp/Fnr family transcriptional regulator</fullName>
    </submittedName>
</protein>
<dbReference type="Gene3D" id="2.60.120.10">
    <property type="entry name" value="Jelly Rolls"/>
    <property type="match status" value="1"/>
</dbReference>
<evidence type="ECO:0000313" key="3">
    <source>
        <dbReference type="EMBL" id="QTD45131.1"/>
    </source>
</evidence>
<evidence type="ECO:0000259" key="2">
    <source>
        <dbReference type="Pfam" id="PF00027"/>
    </source>
</evidence>
<proteinExistence type="predicted"/>
<dbReference type="RefSeq" id="WP_208008883.1">
    <property type="nucleotide sequence ID" value="NZ_CP071796.1"/>
</dbReference>
<dbReference type="KEGG" id="otd:J1M35_19250"/>
<accession>A0A975CHE5</accession>
<evidence type="ECO:0000313" key="4">
    <source>
        <dbReference type="Proteomes" id="UP000663903"/>
    </source>
</evidence>
<feature type="compositionally biased region" description="Basic residues" evidence="1">
    <location>
        <begin position="190"/>
        <end position="200"/>
    </location>
</feature>
<sequence>MMSSSPALACADVITPAAPQAQWGLGLAAGDTLLHAGHAGPVWRVSEGLLCVQRLVGEQAVVIQMAGPGDLVGLAALDAEPYACTVAALTPCRVHPLALDSEAARVQTLTAALHQQQRQALDITRLRTGPVRERMLWLLALLEQATGCAPGALARRALPVLKDMAQVVDSAPETVCRELKRLMPKAAPQRTRRRAARHHAATAAALAA</sequence>
<keyword evidence="4" id="KW-1185">Reference proteome</keyword>
<dbReference type="AlphaFoldDB" id="A0A975CHE5"/>
<feature type="domain" description="Cyclic nucleotide-binding" evidence="2">
    <location>
        <begin position="27"/>
        <end position="94"/>
    </location>
</feature>
<organism evidence="3 4">
    <name type="scientific">Ottowia testudinis</name>
    <dbReference type="NCBI Taxonomy" id="2816950"/>
    <lineage>
        <taxon>Bacteria</taxon>
        <taxon>Pseudomonadati</taxon>
        <taxon>Pseudomonadota</taxon>
        <taxon>Betaproteobacteria</taxon>
        <taxon>Burkholderiales</taxon>
        <taxon>Comamonadaceae</taxon>
        <taxon>Ottowia</taxon>
    </lineage>
</organism>
<reference evidence="3" key="1">
    <citation type="submission" date="2021-03" db="EMBL/GenBank/DDBJ databases">
        <title>Ottowia sp. 27C isolated from the cloaca of a Giant Asian pond turtle (Heosemys grandis).</title>
        <authorList>
            <person name="Spergser J."/>
            <person name="Busse H.-J."/>
        </authorList>
    </citation>
    <scope>NUCLEOTIDE SEQUENCE</scope>
    <source>
        <strain evidence="3">27C</strain>
    </source>
</reference>
<evidence type="ECO:0000256" key="1">
    <source>
        <dbReference type="SAM" id="MobiDB-lite"/>
    </source>
</evidence>
<dbReference type="InterPro" id="IPR014710">
    <property type="entry name" value="RmlC-like_jellyroll"/>
</dbReference>